<keyword evidence="6 10" id="KW-0576">Peroxisome</keyword>
<comment type="subcellular location">
    <subcellularLocation>
        <location evidence="9 10">Peroxisome membrane</location>
    </subcellularLocation>
</comment>
<dbReference type="GO" id="GO:0016560">
    <property type="term" value="P:protein import into peroxisome matrix, docking"/>
    <property type="evidence" value="ECO:0007669"/>
    <property type="project" value="UniProtKB-UniRule"/>
</dbReference>
<sequence length="377" mass="41852">MSDTPTPLQAPDLSAATLTTPTQQSDRIELISRARSFLTSPNIRDQNILSKRSFLSEKGLTAPEIEALLRELPLQLPLVPPRTYPQPAPSNLPNLLIGLARIFTWITGTSAALLFIYYRFILPRITRTYEARHMLIKHQSSLLSRFTDSLRTLKDTQESSYVELPRKSHPAEDSRYAQHHTLEALLAAIGDGDPESIPDETLLRCALEELTEPKDSGAVSTEKLFHHFEAKVLWLQGEDGAQRQGKLWYTLNTNPPLPSELLWKYNPPQSNIAPLLPALSKLKTSLQSRSTIPSVASAATQNALQTLSDFTGYITTQTYSLNLPIRGGFGMSTSVGLGAEEDELRREIRALKGLVLNRRSFLGPGIGDSFPTLEKIS</sequence>
<dbReference type="InterPro" id="IPR025655">
    <property type="entry name" value="PEX14"/>
</dbReference>
<evidence type="ECO:0000313" key="14">
    <source>
        <dbReference type="Proteomes" id="UP000008063"/>
    </source>
</evidence>
<organism evidence="14">
    <name type="scientific">Serpula lacrymans var. lacrymans (strain S7.3)</name>
    <name type="common">Dry rot fungus</name>
    <dbReference type="NCBI Taxonomy" id="936435"/>
    <lineage>
        <taxon>Eukaryota</taxon>
        <taxon>Fungi</taxon>
        <taxon>Dikarya</taxon>
        <taxon>Basidiomycota</taxon>
        <taxon>Agaricomycotina</taxon>
        <taxon>Agaricomycetes</taxon>
        <taxon>Agaricomycetidae</taxon>
        <taxon>Boletales</taxon>
        <taxon>Coniophorineae</taxon>
        <taxon>Serpulaceae</taxon>
        <taxon>Serpula</taxon>
    </lineage>
</organism>
<evidence type="ECO:0000256" key="2">
    <source>
        <dbReference type="ARBA" id="ARBA00022448"/>
    </source>
</evidence>
<dbReference type="HOGENOM" id="CLU_058471_0_0_1"/>
<evidence type="ECO:0000256" key="11">
    <source>
        <dbReference type="SAM" id="Phobius"/>
    </source>
</evidence>
<feature type="domain" description="Peroxisome membrane anchor protein Pex14p N-terminal" evidence="12">
    <location>
        <begin position="27"/>
        <end position="71"/>
    </location>
</feature>
<keyword evidence="4" id="KW-0811">Translocation</keyword>
<dbReference type="Gene3D" id="1.10.10.10">
    <property type="entry name" value="Winged helix-like DNA-binding domain superfamily/Winged helix DNA-binding domain"/>
    <property type="match status" value="1"/>
</dbReference>
<dbReference type="EMBL" id="GL945477">
    <property type="protein sequence ID" value="EGO02042.1"/>
    <property type="molecule type" value="Genomic_DNA"/>
</dbReference>
<dbReference type="STRING" id="936435.F8PPG5"/>
<evidence type="ECO:0000256" key="7">
    <source>
        <dbReference type="ARBA" id="ARBA00029502"/>
    </source>
</evidence>
<evidence type="ECO:0000256" key="10">
    <source>
        <dbReference type="RuleBase" id="RU367032"/>
    </source>
</evidence>
<dbReference type="eggNOG" id="ENOG502SM68">
    <property type="taxonomic scope" value="Eukaryota"/>
</dbReference>
<gene>
    <name evidence="13" type="ORF">SERLA73DRAFT_166545</name>
</gene>
<keyword evidence="11" id="KW-0812">Transmembrane</keyword>
<evidence type="ECO:0000256" key="6">
    <source>
        <dbReference type="ARBA" id="ARBA00023140"/>
    </source>
</evidence>
<keyword evidence="3 10" id="KW-0653">Protein transport</keyword>
<evidence type="ECO:0000256" key="5">
    <source>
        <dbReference type="ARBA" id="ARBA00023136"/>
    </source>
</evidence>
<keyword evidence="5 10" id="KW-0472">Membrane</keyword>
<name>F8PPG5_SERL3</name>
<proteinExistence type="inferred from homology"/>
<comment type="function">
    <text evidence="10">Component of the PEX13-PEX14 docking complex, a translocon channel that specifically mediates the import of peroxisomal cargo proteins bound to PEX5 receptor. The PEX13-PEX14 docking complex forms a large import pore which can be opened to a diameter of about 9 nm. Mechanistically, PEX5 receptor along with cargo proteins associates with the PEX14 subunit of the PEX13-PEX14 docking complex in the cytosol, leading to the insertion of the receptor into the organelle membrane with the concomitant translocation of the cargo into the peroxisome matrix.</text>
</comment>
<dbReference type="InterPro" id="IPR036388">
    <property type="entry name" value="WH-like_DNA-bd_sf"/>
</dbReference>
<dbReference type="Proteomes" id="UP000008063">
    <property type="component" value="Unassembled WGS sequence"/>
</dbReference>
<feature type="transmembrane region" description="Helical" evidence="11">
    <location>
        <begin position="95"/>
        <end position="118"/>
    </location>
</feature>
<dbReference type="OMA" id="FRFIYPR"/>
<reference evidence="14" key="1">
    <citation type="journal article" date="2011" name="Science">
        <title>The plant cell wall-decomposing machinery underlies the functional diversity of forest fungi.</title>
        <authorList>
            <person name="Eastwood D.C."/>
            <person name="Floudas D."/>
            <person name="Binder M."/>
            <person name="Majcherczyk A."/>
            <person name="Schneider P."/>
            <person name="Aerts A."/>
            <person name="Asiegbu F.O."/>
            <person name="Baker S.E."/>
            <person name="Barry K."/>
            <person name="Bendiksby M."/>
            <person name="Blumentritt M."/>
            <person name="Coutinho P.M."/>
            <person name="Cullen D."/>
            <person name="de Vries R.P."/>
            <person name="Gathman A."/>
            <person name="Goodell B."/>
            <person name="Henrissat B."/>
            <person name="Ihrmark K."/>
            <person name="Kauserud H."/>
            <person name="Kohler A."/>
            <person name="LaButti K."/>
            <person name="Lapidus A."/>
            <person name="Lavin J.L."/>
            <person name="Lee Y.-H."/>
            <person name="Lindquist E."/>
            <person name="Lilly W."/>
            <person name="Lucas S."/>
            <person name="Morin E."/>
            <person name="Murat C."/>
            <person name="Oguiza J.A."/>
            <person name="Park J."/>
            <person name="Pisabarro A.G."/>
            <person name="Riley R."/>
            <person name="Rosling A."/>
            <person name="Salamov A."/>
            <person name="Schmidt O."/>
            <person name="Schmutz J."/>
            <person name="Skrede I."/>
            <person name="Stenlid J."/>
            <person name="Wiebenga A."/>
            <person name="Xie X."/>
            <person name="Kuees U."/>
            <person name="Hibbett D.S."/>
            <person name="Hoffmeister D."/>
            <person name="Hoegberg N."/>
            <person name="Martin F."/>
            <person name="Grigoriev I.V."/>
            <person name="Watkinson S.C."/>
        </authorList>
    </citation>
    <scope>NUCLEOTIDE SEQUENCE [LARGE SCALE GENOMIC DNA]</scope>
    <source>
        <strain evidence="14">strain S7.3</strain>
    </source>
</reference>
<dbReference type="InterPro" id="IPR006785">
    <property type="entry name" value="Pex14_N"/>
</dbReference>
<evidence type="ECO:0000259" key="12">
    <source>
        <dbReference type="Pfam" id="PF04695"/>
    </source>
</evidence>
<evidence type="ECO:0000313" key="13">
    <source>
        <dbReference type="EMBL" id="EGO02042.1"/>
    </source>
</evidence>
<accession>F8PPG5</accession>
<dbReference type="PANTHER" id="PTHR23058:SF0">
    <property type="entry name" value="PEROXISOMAL MEMBRANE PROTEIN PEX14"/>
    <property type="match status" value="1"/>
</dbReference>
<dbReference type="AlphaFoldDB" id="F8PPG5"/>
<keyword evidence="14" id="KW-1185">Reference proteome</keyword>
<evidence type="ECO:0000256" key="1">
    <source>
        <dbReference type="ARBA" id="ARBA00005443"/>
    </source>
</evidence>
<keyword evidence="11" id="KW-1133">Transmembrane helix</keyword>
<dbReference type="GO" id="GO:1990429">
    <property type="term" value="C:peroxisomal importomer complex"/>
    <property type="evidence" value="ECO:0007669"/>
    <property type="project" value="TreeGrafter"/>
</dbReference>
<dbReference type="PANTHER" id="PTHR23058">
    <property type="entry name" value="PEROXISOMAL MEMBRANE PROTEIN PEX14"/>
    <property type="match status" value="1"/>
</dbReference>
<evidence type="ECO:0000256" key="9">
    <source>
        <dbReference type="ARBA" id="ARBA00046271"/>
    </source>
</evidence>
<dbReference type="OrthoDB" id="441517at2759"/>
<evidence type="ECO:0000256" key="4">
    <source>
        <dbReference type="ARBA" id="ARBA00023010"/>
    </source>
</evidence>
<dbReference type="GO" id="GO:0005102">
    <property type="term" value="F:signaling receptor binding"/>
    <property type="evidence" value="ECO:0007669"/>
    <property type="project" value="TreeGrafter"/>
</dbReference>
<protein>
    <recommendedName>
        <fullName evidence="7 10">Peroxisomal membrane protein PEX14</fullName>
    </recommendedName>
    <alternativeName>
        <fullName evidence="8 10">Peroxin-14</fullName>
    </alternativeName>
</protein>
<comment type="similarity">
    <text evidence="1 10">Belongs to the peroxin-14 family.</text>
</comment>
<evidence type="ECO:0000256" key="8">
    <source>
        <dbReference type="ARBA" id="ARBA00029691"/>
    </source>
</evidence>
<dbReference type="Pfam" id="PF04695">
    <property type="entry name" value="Pex14_N"/>
    <property type="match status" value="1"/>
</dbReference>
<keyword evidence="2 10" id="KW-0813">Transport</keyword>
<dbReference type="InParanoid" id="F8PPG5"/>
<evidence type="ECO:0000256" key="3">
    <source>
        <dbReference type="ARBA" id="ARBA00022927"/>
    </source>
</evidence>
<dbReference type="GO" id="GO:0005778">
    <property type="term" value="C:peroxisomal membrane"/>
    <property type="evidence" value="ECO:0007669"/>
    <property type="project" value="UniProtKB-SubCell"/>
</dbReference>